<feature type="domain" description="GPI inositol-deacylase PGAP1-like alpha/beta" evidence="2">
    <location>
        <begin position="102"/>
        <end position="152"/>
    </location>
</feature>
<proteinExistence type="predicted"/>
<dbReference type="Gene3D" id="3.40.50.1820">
    <property type="entry name" value="alpha/beta hydrolase"/>
    <property type="match status" value="1"/>
</dbReference>
<evidence type="ECO:0000313" key="4">
    <source>
        <dbReference type="Proteomes" id="UP001303324"/>
    </source>
</evidence>
<dbReference type="RefSeq" id="WP_311073440.1">
    <property type="nucleotide sequence ID" value="NZ_CP134494.1"/>
</dbReference>
<dbReference type="PANTHER" id="PTHR37946:SF1">
    <property type="entry name" value="SLL1969 PROTEIN"/>
    <property type="match status" value="1"/>
</dbReference>
<dbReference type="PANTHER" id="PTHR37946">
    <property type="entry name" value="SLL1969 PROTEIN"/>
    <property type="match status" value="1"/>
</dbReference>
<dbReference type="SUPFAM" id="SSF53474">
    <property type="entry name" value="alpha/beta-Hydrolases"/>
    <property type="match status" value="1"/>
</dbReference>
<dbReference type="InterPro" id="IPR029058">
    <property type="entry name" value="AB_hydrolase_fold"/>
</dbReference>
<evidence type="ECO:0000256" key="1">
    <source>
        <dbReference type="SAM" id="SignalP"/>
    </source>
</evidence>
<keyword evidence="4" id="KW-1185">Reference proteome</keyword>
<feature type="signal peptide" evidence="1">
    <location>
        <begin position="1"/>
        <end position="17"/>
    </location>
</feature>
<protein>
    <recommendedName>
        <fullName evidence="2">GPI inositol-deacylase PGAP1-like alpha/beta domain-containing protein</fullName>
    </recommendedName>
</protein>
<reference evidence="3 4" key="1">
    <citation type="submission" date="2023-09" db="EMBL/GenBank/DDBJ databases">
        <title>Microbial mechanism of fulvic acid promoting antimony reduction mineralization in rice fields.</title>
        <authorList>
            <person name="Chen G."/>
            <person name="Lan J."/>
        </authorList>
    </citation>
    <scope>NUCLEOTIDE SEQUENCE [LARGE SCALE GENOMIC DNA]</scope>
    <source>
        <strain evidence="3 4">PS1</strain>
    </source>
</reference>
<evidence type="ECO:0000313" key="3">
    <source>
        <dbReference type="EMBL" id="WNF23232.1"/>
    </source>
</evidence>
<dbReference type="Proteomes" id="UP001303324">
    <property type="component" value="Chromosome"/>
</dbReference>
<name>A0ABY9VH17_9BACI</name>
<gene>
    <name evidence="3" type="ORF">RH061_01580</name>
</gene>
<feature type="chain" id="PRO_5047235161" description="GPI inositol-deacylase PGAP1-like alpha/beta domain-containing protein" evidence="1">
    <location>
        <begin position="18"/>
        <end position="480"/>
    </location>
</feature>
<dbReference type="EMBL" id="CP134494">
    <property type="protein sequence ID" value="WNF23232.1"/>
    <property type="molecule type" value="Genomic_DNA"/>
</dbReference>
<sequence>MSLLMVLLLMVPVGARAGDLGDGSSGVPGTWYLGTDPSWVDPAKAPIVFIHGYNSSASVWWDGNDMYETARANGYQTAFIDLYPEKDMWENGAMLAGKLRQIYEYFGNKKLVVVGHSKGGVDTQTALVHYGAHQYVSNVITLSSPHHGTQLSDLAHSSSAWWLAALLGNNNDATRSLQTGNMSYFRSVTDTHANSAKNRYYTLGGYKWGSFGSALYWGGLYLSSYGSNDGVVTVSSSRLPGGTIIREGAWNHTTIREGSHTFSVFKPYTMSEQTAGSNAFSAAGVMTEQEPETNQIVKGGKAEKAIKEGFVIEDGAESFQMAFLSEKKLGSLKLKGPDGQEYKAAKVEQDNGEFFKGAWVHTFKIDKPEAGKWMVTGPAAAYMLVVGIDSPLDAELKNAKNQKVKASYKTKWIKYEHVGKKKLKEAGKGSKAGKVLDGDFTEPGVYNLTTEITGVDAKGKAFERTIIESIYVDENGKTQR</sequence>
<keyword evidence="1" id="KW-0732">Signal</keyword>
<dbReference type="InterPro" id="IPR012908">
    <property type="entry name" value="PGAP1-ab_dom-like"/>
</dbReference>
<organism evidence="3 4">
    <name type="scientific">Mesobacillus jeotgali</name>
    <dbReference type="NCBI Taxonomy" id="129985"/>
    <lineage>
        <taxon>Bacteria</taxon>
        <taxon>Bacillati</taxon>
        <taxon>Bacillota</taxon>
        <taxon>Bacilli</taxon>
        <taxon>Bacillales</taxon>
        <taxon>Bacillaceae</taxon>
        <taxon>Mesobacillus</taxon>
    </lineage>
</organism>
<accession>A0ABY9VH17</accession>
<dbReference type="Pfam" id="PF07819">
    <property type="entry name" value="PGAP1"/>
    <property type="match status" value="1"/>
</dbReference>
<evidence type="ECO:0000259" key="2">
    <source>
        <dbReference type="Pfam" id="PF07819"/>
    </source>
</evidence>